<dbReference type="Proteomes" id="UP000437736">
    <property type="component" value="Unassembled WGS sequence"/>
</dbReference>
<keyword evidence="2" id="KW-1185">Reference proteome</keyword>
<comment type="caution">
    <text evidence="1">The sequence shown here is derived from an EMBL/GenBank/DDBJ whole genome shotgun (WGS) entry which is preliminary data.</text>
</comment>
<dbReference type="EMBL" id="WJHE01000386">
    <property type="protein sequence ID" value="MST32779.1"/>
    <property type="molecule type" value="Genomic_DNA"/>
</dbReference>
<proteinExistence type="predicted"/>
<reference evidence="1 2" key="1">
    <citation type="submission" date="2019-11" db="EMBL/GenBank/DDBJ databases">
        <title>Acidiferrimicrobium australis gen. nov., sp. nov., an acidophilic and obligately heterotrophic, member of the Actinobacteria that catalyses dissimilatory oxido- reduction of iron isolated from metal-rich acidic water in Chile.</title>
        <authorList>
            <person name="Gonzalez D."/>
            <person name="Huber K."/>
            <person name="Hedrich S."/>
            <person name="Rojas-Villalobos C."/>
            <person name="Quatrini R."/>
            <person name="Dinamarca M.A."/>
            <person name="Schwarz A."/>
            <person name="Canales C."/>
            <person name="Nancucheo I."/>
        </authorList>
    </citation>
    <scope>NUCLEOTIDE SEQUENCE [LARGE SCALE GENOMIC DNA]</scope>
    <source>
        <strain evidence="1 2">USS-CCA1</strain>
    </source>
</reference>
<evidence type="ECO:0000313" key="1">
    <source>
        <dbReference type="EMBL" id="MST32779.1"/>
    </source>
</evidence>
<sequence length="97" mass="10656">MSSPRSRGYRRQLEAGLYATRYERASPREKEYLQVMASLAVGGRARTGQIAAAPGRGLAELSPIRDRLIRKGVVWASAPGELAFSVPGFSEYVSSRR</sequence>
<gene>
    <name evidence="1" type="ORF">GHK86_08600</name>
</gene>
<name>A0ABW9QSS6_9ACTN</name>
<protein>
    <submittedName>
        <fullName evidence="1">Uncharacterized protein</fullName>
    </submittedName>
</protein>
<evidence type="ECO:0000313" key="2">
    <source>
        <dbReference type="Proteomes" id="UP000437736"/>
    </source>
</evidence>
<accession>A0ABW9QSS6</accession>
<organism evidence="1 2">
    <name type="scientific">Acidiferrimicrobium australe</name>
    <dbReference type="NCBI Taxonomy" id="2664430"/>
    <lineage>
        <taxon>Bacteria</taxon>
        <taxon>Bacillati</taxon>
        <taxon>Actinomycetota</taxon>
        <taxon>Acidimicrobiia</taxon>
        <taxon>Acidimicrobiales</taxon>
        <taxon>Acidimicrobiaceae</taxon>
        <taxon>Acidiferrimicrobium</taxon>
    </lineage>
</organism>